<feature type="domain" description="AntA/AntB antirepressor" evidence="1">
    <location>
        <begin position="28"/>
        <end position="92"/>
    </location>
</feature>
<name>A0A8S5Q2F6_9CAUD</name>
<organism evidence="2">
    <name type="scientific">Siphoviridae sp. ctVif31</name>
    <dbReference type="NCBI Taxonomy" id="2825532"/>
    <lineage>
        <taxon>Viruses</taxon>
        <taxon>Duplodnaviria</taxon>
        <taxon>Heunggongvirae</taxon>
        <taxon>Uroviricota</taxon>
        <taxon>Caudoviricetes</taxon>
    </lineage>
</organism>
<dbReference type="InterPro" id="IPR013557">
    <property type="entry name" value="AntA/B_antirep"/>
</dbReference>
<evidence type="ECO:0000259" key="1">
    <source>
        <dbReference type="Pfam" id="PF08346"/>
    </source>
</evidence>
<dbReference type="Pfam" id="PF08346">
    <property type="entry name" value="AntA"/>
    <property type="match status" value="1"/>
</dbReference>
<protein>
    <submittedName>
        <fullName evidence="2">Antirepressor protein</fullName>
    </submittedName>
</protein>
<proteinExistence type="predicted"/>
<evidence type="ECO:0000313" key="2">
    <source>
        <dbReference type="EMBL" id="DAE13478.1"/>
    </source>
</evidence>
<accession>A0A8S5Q2F6</accession>
<reference evidence="2" key="1">
    <citation type="journal article" date="2021" name="Proc. Natl. Acad. Sci. U.S.A.">
        <title>A Catalog of Tens of Thousands of Viruses from Human Metagenomes Reveals Hidden Associations with Chronic Diseases.</title>
        <authorList>
            <person name="Tisza M.J."/>
            <person name="Buck C.B."/>
        </authorList>
    </citation>
    <scope>NUCLEOTIDE SEQUENCE</scope>
    <source>
        <strain evidence="2">CtVif31</strain>
    </source>
</reference>
<sequence>MENEVLITSEQTPIEIALGIDEEGMTTARKLYSFLGLAQGQFSRWAKTNIIDNSFAVENEDYWGFDIYVEGNKTVDYKITAHFAKKLSMLSKSERGEQARNYFIGCEQSLKIAFKKQRAAELERAKGIAVRQALTKAIQQSSENERMHGHAYSTYTDVIYKSIFGKNAKQLREEFGITKKESMRDYFSEEDLVKIQNAEMLVSALVGYGWGYNEIKEFILNKGINKIAA</sequence>
<dbReference type="EMBL" id="BK015567">
    <property type="protein sequence ID" value="DAE13478.1"/>
    <property type="molecule type" value="Genomic_DNA"/>
</dbReference>